<reference evidence="7 8" key="1">
    <citation type="submission" date="2023-05" db="EMBL/GenBank/DDBJ databases">
        <title>Lysobacter sp. strain LF1 Genome sequencing and assembly.</title>
        <authorList>
            <person name="Jung Y."/>
        </authorList>
    </citation>
    <scope>NUCLEOTIDE SEQUENCE [LARGE SCALE GENOMIC DNA]</scope>
    <source>
        <strain evidence="7 8">LF1</strain>
    </source>
</reference>
<feature type="region of interest" description="Disordered" evidence="4">
    <location>
        <begin position="1331"/>
        <end position="1354"/>
    </location>
</feature>
<keyword evidence="2" id="KW-0964">Secreted</keyword>
<dbReference type="Pfam" id="PF05860">
    <property type="entry name" value="TPS"/>
    <property type="match status" value="1"/>
</dbReference>
<evidence type="ECO:0000256" key="3">
    <source>
        <dbReference type="ARBA" id="ARBA00022729"/>
    </source>
</evidence>
<evidence type="ECO:0000313" key="8">
    <source>
        <dbReference type="Proteomes" id="UP001321580"/>
    </source>
</evidence>
<dbReference type="Pfam" id="PF18676">
    <property type="entry name" value="MBG_2"/>
    <property type="match status" value="4"/>
</dbReference>
<dbReference type="InterPro" id="IPR008638">
    <property type="entry name" value="FhaB/CdiA-like_TPS"/>
</dbReference>
<proteinExistence type="predicted"/>
<dbReference type="SUPFAM" id="SSF51126">
    <property type="entry name" value="Pectin lyase-like"/>
    <property type="match status" value="1"/>
</dbReference>
<feature type="compositionally biased region" description="Basic and acidic residues" evidence="4">
    <location>
        <begin position="1336"/>
        <end position="1352"/>
    </location>
</feature>
<evidence type="ECO:0000313" key="7">
    <source>
        <dbReference type="EMBL" id="MDI9240109.1"/>
    </source>
</evidence>
<dbReference type="InterPro" id="IPR011050">
    <property type="entry name" value="Pectin_lyase_fold/virulence"/>
</dbReference>
<name>A0ABT6XJ53_9GAMM</name>
<dbReference type="Gene3D" id="3.30.160.710">
    <property type="match status" value="1"/>
</dbReference>
<feature type="domain" description="Filamentous haemagglutinin FhaB/tRNA nuclease CdiA-like TPS" evidence="6">
    <location>
        <begin position="36"/>
        <end position="143"/>
    </location>
</feature>
<feature type="chain" id="PRO_5046665372" evidence="5">
    <location>
        <begin position="34"/>
        <end position="1384"/>
    </location>
</feature>
<evidence type="ECO:0000256" key="4">
    <source>
        <dbReference type="SAM" id="MobiDB-lite"/>
    </source>
</evidence>
<dbReference type="Proteomes" id="UP001321580">
    <property type="component" value="Unassembled WGS sequence"/>
</dbReference>
<keyword evidence="3 5" id="KW-0732">Signal</keyword>
<comment type="caution">
    <text evidence="7">The sequence shown here is derived from an EMBL/GenBank/DDBJ whole genome shotgun (WGS) entry which is preliminary data.</text>
</comment>
<dbReference type="SMART" id="SM00912">
    <property type="entry name" value="Haemagg_act"/>
    <property type="match status" value="1"/>
</dbReference>
<dbReference type="PANTHER" id="PTHR12338:SF8">
    <property type="entry name" value="HEME_HEMOPEXIN-BINDING PROTEIN"/>
    <property type="match status" value="1"/>
</dbReference>
<dbReference type="PANTHER" id="PTHR12338">
    <property type="entry name" value="AUTOTRANSPORTER"/>
    <property type="match status" value="1"/>
</dbReference>
<keyword evidence="8" id="KW-1185">Reference proteome</keyword>
<evidence type="ECO:0000256" key="5">
    <source>
        <dbReference type="SAM" id="SignalP"/>
    </source>
</evidence>
<gene>
    <name evidence="7" type="ORF">QLQ15_14435</name>
</gene>
<evidence type="ECO:0000259" key="6">
    <source>
        <dbReference type="SMART" id="SM00912"/>
    </source>
</evidence>
<dbReference type="InterPro" id="IPR012334">
    <property type="entry name" value="Pectin_lyas_fold"/>
</dbReference>
<accession>A0ABT6XJ53</accession>
<dbReference type="InterPro" id="IPR041286">
    <property type="entry name" value="MBG_2"/>
</dbReference>
<dbReference type="EMBL" id="JASGBI010000001">
    <property type="protein sequence ID" value="MDI9240109.1"/>
    <property type="molecule type" value="Genomic_DNA"/>
</dbReference>
<evidence type="ECO:0000256" key="2">
    <source>
        <dbReference type="ARBA" id="ARBA00022525"/>
    </source>
</evidence>
<dbReference type="RefSeq" id="WP_283213462.1">
    <property type="nucleotide sequence ID" value="NZ_JASGBI010000001.1"/>
</dbReference>
<dbReference type="InterPro" id="IPR050909">
    <property type="entry name" value="Bact_Autotransporter_VF"/>
</dbReference>
<evidence type="ECO:0000256" key="1">
    <source>
        <dbReference type="ARBA" id="ARBA00004613"/>
    </source>
</evidence>
<protein>
    <submittedName>
        <fullName evidence="7">MBG domain-containing protein</fullName>
    </submittedName>
</protein>
<dbReference type="Gene3D" id="2.160.20.10">
    <property type="entry name" value="Single-stranded right-handed beta-helix, Pectin lyase-like"/>
    <property type="match status" value="1"/>
</dbReference>
<comment type="subcellular location">
    <subcellularLocation>
        <location evidence="1">Secreted</location>
    </subcellularLocation>
</comment>
<dbReference type="NCBIfam" id="TIGR01901">
    <property type="entry name" value="adhes_NPXG"/>
    <property type="match status" value="1"/>
</dbReference>
<feature type="signal peptide" evidence="5">
    <location>
        <begin position="1"/>
        <end position="33"/>
    </location>
</feature>
<organism evidence="7 8">
    <name type="scientific">Lysobacter stagni</name>
    <dbReference type="NCBI Taxonomy" id="3045172"/>
    <lineage>
        <taxon>Bacteria</taxon>
        <taxon>Pseudomonadati</taxon>
        <taxon>Pseudomonadota</taxon>
        <taxon>Gammaproteobacteria</taxon>
        <taxon>Lysobacterales</taxon>
        <taxon>Lysobacteraceae</taxon>
        <taxon>Lysobacter</taxon>
    </lineage>
</organism>
<sequence length="1384" mass="143823">MVATKARPRLRIGRLCVSILAHLAVLASATALAEEAGARLQSGNVTVNRDGTDTRVTQATARAVADWSSFDVLANESVTFVQPDATSAILNRIHSATPSRIDGSLFAPGRVILQNANGIMFSGSARVDVGSLVATSLQVNAEKFLESGALALGGPFNPDAVVGNAGTISAADRGLVALIGGHVDNSGLIQARLGTVALGAGSVATIDFGNDGLVQVAITDPLTQAPTQAGAMISNTGRLSADGGSVLLSARSAGGLVSRSINLDGVIEARGVAQHAGTVRLTGGDAGTVSLGPRALIDASGPSGGTVVTTGRAVDLAEGARILAIGNAGNGGTIRLGGDFRGQGNLPHADTTTVARGALLDASGYGGSGGSVILWSDGLTTFDGAIRAQSHGGAGGLVETSSTGVLNVGDGAIVSTASTIGHAGTWLLDPDVLQIVGSGGSASTPGQANLGTGVSSINASAIVSALAGGKVQLVASNLISVDAPIIATMLGGFPTPGLELIGEGPNADVSVNAPILLENGHLAIRAAGDIRLGTDNPGATDFEHRAIIAVGNGTVWMETPEAGSITQAANSAVLANNLALISGSVDVGSTDNFALNLAGEALDGEFVFRAKTTVPLANLIGGTVWDPFVATRSLSGVTETQLTKVGEQNIQATAFPDFVNVTVPDTPLALDPDGGGDAQFDTIVLSALPYLQGDPGTTDSSDFAIRRLSYQIGGELHDIAPETLDAASPTGFELIPINGRLVTTYILINGQPLFSNQAWGIDYFGADVGGTDTDEIGFHPVDHVSEELMVRLGGSVSRVDAVYRMFLRDDFNGLTEQAHVDFYRSVQGTPTIDVSPAPLTGTASSFTRTYGDPNPTLTFAAGPDAYLAVDQYLASQLPDVYPLPQPILVTDARIDSSVGQYPINIEIPSPDEFVSQRYSRQFTPGTLTINPAELLVAANDKFRLYGEENPPFTWTTTGWRNGDQSHLSVLASLSTPATPASNVGEYPINVDSAALSDPLNRNYVIVTMPGTLTITASPLLLVAADDKTRMYGAPNPEFTFTVSGWRGGDESSNAVTATLQSPATLLSNVGEYPILVSSALLAGPAAGNYMIRTQDGVLFIVPAPLTVTADHLSKTFGSIDPRLTYVVSGLRGNDTAAGVLTGVPIREAGENVGVYAVMQGSIDLRTPNYELSFVDGSLRILPAPLEVIAYPASKVYGDVDPELFFRVYGLQLGHSPEDVLAGGVARDPGEKVGIYPIGLGSLSLLNSNYVMNFTGSLFTILAPPHQLSADARFYNTWRLRDFERGRDPDTPADAVYRTTRFENPYIPDPLMRAYALGRVWTETASPTAQALASEDWLERDNDRTGQHADRTGSPRAPCAAFTLHVWPACGADRLLRDFWQRAAQ</sequence>